<organism evidence="2 3">
    <name type="scientific">Kitasatospora paranensis</name>
    <dbReference type="NCBI Taxonomy" id="258053"/>
    <lineage>
        <taxon>Bacteria</taxon>
        <taxon>Bacillati</taxon>
        <taxon>Actinomycetota</taxon>
        <taxon>Actinomycetes</taxon>
        <taxon>Kitasatosporales</taxon>
        <taxon>Streptomycetaceae</taxon>
        <taxon>Kitasatospora</taxon>
    </lineage>
</organism>
<accession>A0ABW2FU65</accession>
<evidence type="ECO:0000256" key="1">
    <source>
        <dbReference type="SAM" id="MobiDB-lite"/>
    </source>
</evidence>
<proteinExistence type="predicted"/>
<protein>
    <submittedName>
        <fullName evidence="2">Uncharacterized protein</fullName>
    </submittedName>
</protein>
<feature type="compositionally biased region" description="Basic residues" evidence="1">
    <location>
        <begin position="108"/>
        <end position="124"/>
    </location>
</feature>
<keyword evidence="3" id="KW-1185">Reference proteome</keyword>
<feature type="region of interest" description="Disordered" evidence="1">
    <location>
        <begin position="49"/>
        <end position="68"/>
    </location>
</feature>
<dbReference type="Proteomes" id="UP001596435">
    <property type="component" value="Unassembled WGS sequence"/>
</dbReference>
<comment type="caution">
    <text evidence="2">The sequence shown here is derived from an EMBL/GenBank/DDBJ whole genome shotgun (WGS) entry which is preliminary data.</text>
</comment>
<evidence type="ECO:0000313" key="2">
    <source>
        <dbReference type="EMBL" id="MFC7179155.1"/>
    </source>
</evidence>
<dbReference type="RefSeq" id="WP_380230622.1">
    <property type="nucleotide sequence ID" value="NZ_JBHSVH010000002.1"/>
</dbReference>
<name>A0ABW2FU65_9ACTN</name>
<feature type="region of interest" description="Disordered" evidence="1">
    <location>
        <begin position="82"/>
        <end position="124"/>
    </location>
</feature>
<gene>
    <name evidence="2" type="ORF">ACFQMG_06215</name>
</gene>
<reference evidence="3" key="1">
    <citation type="journal article" date="2019" name="Int. J. Syst. Evol. Microbiol.">
        <title>The Global Catalogue of Microorganisms (GCM) 10K type strain sequencing project: providing services to taxonomists for standard genome sequencing and annotation.</title>
        <authorList>
            <consortium name="The Broad Institute Genomics Platform"/>
            <consortium name="The Broad Institute Genome Sequencing Center for Infectious Disease"/>
            <person name="Wu L."/>
            <person name="Ma J."/>
        </authorList>
    </citation>
    <scope>NUCLEOTIDE SEQUENCE [LARGE SCALE GENOMIC DNA]</scope>
    <source>
        <strain evidence="3">CGMCC 1.12859</strain>
    </source>
</reference>
<evidence type="ECO:0000313" key="3">
    <source>
        <dbReference type="Proteomes" id="UP001596435"/>
    </source>
</evidence>
<sequence>MTETFFHAGSVYRRQREGTTAGEDVFVVACVGRAPLGFGSPREAHGVAFGWRRGPGPDGPDQPLGSYMTHDFAGWEEVPDTELPDLVDSPIPVEAARHTPRGPTGQRHGAKGRTPKRHWWRRPD</sequence>
<dbReference type="EMBL" id="JBHTAJ010000008">
    <property type="protein sequence ID" value="MFC7179155.1"/>
    <property type="molecule type" value="Genomic_DNA"/>
</dbReference>